<sequence>MQEQQIISIVKQQREYFNSGVTRAYQHRVDGLNKLKDALKRYEQELHIALKQDLGKCEFEAFLAETGFCQHEISETLKKLKGWMKPTRTRTALLSQPGTSRIYYSPMGVNLIIAPYNYPVNLSFSPLIAAIAAGNTVVLKTSEMTPACSAVIQKILEENFDPRYIAYIPGEIAETTLLLQQKFDHIFFTGSPRVGSIVMVAAAKNLTPVTLELGGKSPCIVHHDANLDLAVKRICNGKFMNAGQTCIAPDYVLVQRDVKEAFLQKMQQRIRECYGDEPEQSPDFGRIINANHFARISAMIDPKKVLVGGQTNAETNFIAPTVLRDCQLDDKAMQEEIFGPVLPVLDYSDFNEIYEVVSKLPQHPLACYIYSSSDTVQQELIANIQFGGGCINNCVMHIGNSYLPFGGVGESGIGSYHGIHGFERFSHKKSILKSATWIDLPLMYAPYKDKIKFLRWILK</sequence>
<evidence type="ECO:0000256" key="7">
    <source>
        <dbReference type="RuleBase" id="RU003345"/>
    </source>
</evidence>
<reference evidence="9 10" key="1">
    <citation type="journal article" date="2018" name="Aquat. Microb. Ecol.">
        <title>Gammaproteobacterial methanotrophs dominate.</title>
        <authorList>
            <person name="Rissanen A.J."/>
            <person name="Saarenheimo J."/>
            <person name="Tiirola M."/>
            <person name="Peura S."/>
            <person name="Aalto S.L."/>
            <person name="Karvinen A."/>
            <person name="Nykanen H."/>
        </authorList>
    </citation>
    <scope>NUCLEOTIDE SEQUENCE [LARGE SCALE GENOMIC DNA]</scope>
    <source>
        <strain evidence="9">AMbin10</strain>
    </source>
</reference>
<protein>
    <recommendedName>
        <fullName evidence="4">Aldehyde dehydrogenase</fullName>
    </recommendedName>
</protein>
<comment type="similarity">
    <text evidence="1 4 7">Belongs to the aldehyde dehydrogenase family.</text>
</comment>
<dbReference type="InterPro" id="IPR016162">
    <property type="entry name" value="Ald_DH_N"/>
</dbReference>
<dbReference type="InterPro" id="IPR015590">
    <property type="entry name" value="Aldehyde_DH_dom"/>
</dbReference>
<accession>A0A2W4QD63</accession>
<evidence type="ECO:0000256" key="4">
    <source>
        <dbReference type="PIRNR" id="PIRNR036492"/>
    </source>
</evidence>
<feature type="domain" description="Aldehyde dehydrogenase" evidence="8">
    <location>
        <begin position="3"/>
        <end position="431"/>
    </location>
</feature>
<organism evidence="9 10">
    <name type="scientific">Candidatus Methylumidiphilus alinenensis</name>
    <dbReference type="NCBI Taxonomy" id="2202197"/>
    <lineage>
        <taxon>Bacteria</taxon>
        <taxon>Pseudomonadati</taxon>
        <taxon>Pseudomonadota</taxon>
        <taxon>Gammaproteobacteria</taxon>
        <taxon>Methylococcales</taxon>
        <taxon>Candidatus Methylumidiphilus</taxon>
    </lineage>
</organism>
<keyword evidence="3" id="KW-0520">NAD</keyword>
<dbReference type="PANTHER" id="PTHR43570:SF16">
    <property type="entry name" value="ALDEHYDE DEHYDROGENASE TYPE III, ISOFORM Q"/>
    <property type="match status" value="1"/>
</dbReference>
<feature type="active site" evidence="5 6">
    <location>
        <position position="212"/>
    </location>
</feature>
<dbReference type="InterPro" id="IPR016163">
    <property type="entry name" value="Ald_DH_C"/>
</dbReference>
<dbReference type="Gene3D" id="3.40.309.10">
    <property type="entry name" value="Aldehyde Dehydrogenase, Chain A, domain 2"/>
    <property type="match status" value="1"/>
</dbReference>
<dbReference type="InterPro" id="IPR029510">
    <property type="entry name" value="Ald_DH_CS_GLU"/>
</dbReference>
<keyword evidence="2 4" id="KW-0560">Oxidoreductase</keyword>
<dbReference type="PANTHER" id="PTHR43570">
    <property type="entry name" value="ALDEHYDE DEHYDROGENASE"/>
    <property type="match status" value="1"/>
</dbReference>
<evidence type="ECO:0000256" key="5">
    <source>
        <dbReference type="PIRSR" id="PIRSR036492-1"/>
    </source>
</evidence>
<dbReference type="PROSITE" id="PS00070">
    <property type="entry name" value="ALDEHYDE_DEHYDR_CYS"/>
    <property type="match status" value="1"/>
</dbReference>
<dbReference type="InterPro" id="IPR016161">
    <property type="entry name" value="Ald_DH/histidinol_DH"/>
</dbReference>
<dbReference type="PROSITE" id="PS00687">
    <property type="entry name" value="ALDEHYDE_DEHYDR_GLU"/>
    <property type="match status" value="1"/>
</dbReference>
<feature type="active site" evidence="5">
    <location>
        <position position="246"/>
    </location>
</feature>
<dbReference type="GO" id="GO:0006081">
    <property type="term" value="P:aldehyde metabolic process"/>
    <property type="evidence" value="ECO:0007669"/>
    <property type="project" value="InterPro"/>
</dbReference>
<dbReference type="GO" id="GO:0004029">
    <property type="term" value="F:aldehyde dehydrogenase (NAD+) activity"/>
    <property type="evidence" value="ECO:0007669"/>
    <property type="project" value="TreeGrafter"/>
</dbReference>
<dbReference type="Pfam" id="PF00171">
    <property type="entry name" value="Aldedh"/>
    <property type="match status" value="1"/>
</dbReference>
<dbReference type="InterPro" id="IPR012394">
    <property type="entry name" value="Aldehyde_DH_NAD(P)"/>
</dbReference>
<evidence type="ECO:0000256" key="1">
    <source>
        <dbReference type="ARBA" id="ARBA00009986"/>
    </source>
</evidence>
<dbReference type="Proteomes" id="UP000249396">
    <property type="component" value="Unassembled WGS sequence"/>
</dbReference>
<dbReference type="InterPro" id="IPR016160">
    <property type="entry name" value="Ald_DH_CS_CYS"/>
</dbReference>
<evidence type="ECO:0000313" key="9">
    <source>
        <dbReference type="EMBL" id="PZN70315.1"/>
    </source>
</evidence>
<dbReference type="GO" id="GO:0005737">
    <property type="term" value="C:cytoplasm"/>
    <property type="evidence" value="ECO:0007669"/>
    <property type="project" value="TreeGrafter"/>
</dbReference>
<name>A0A2W4QD63_9GAMM</name>
<comment type="caution">
    <text evidence="9">The sequence shown here is derived from an EMBL/GenBank/DDBJ whole genome shotgun (WGS) entry which is preliminary data.</text>
</comment>
<dbReference type="AlphaFoldDB" id="A0A2W4QD63"/>
<dbReference type="CDD" id="cd07136">
    <property type="entry name" value="ALDH_YwdH-P39616"/>
    <property type="match status" value="1"/>
</dbReference>
<evidence type="ECO:0000313" key="10">
    <source>
        <dbReference type="Proteomes" id="UP000249396"/>
    </source>
</evidence>
<dbReference type="SUPFAM" id="SSF53720">
    <property type="entry name" value="ALDH-like"/>
    <property type="match status" value="1"/>
</dbReference>
<dbReference type="FunFam" id="3.40.605.10:FF:000004">
    <property type="entry name" value="Aldehyde dehydrogenase"/>
    <property type="match status" value="1"/>
</dbReference>
<dbReference type="Gene3D" id="3.40.605.10">
    <property type="entry name" value="Aldehyde Dehydrogenase, Chain A, domain 1"/>
    <property type="match status" value="1"/>
</dbReference>
<evidence type="ECO:0000259" key="8">
    <source>
        <dbReference type="Pfam" id="PF00171"/>
    </source>
</evidence>
<evidence type="ECO:0000256" key="6">
    <source>
        <dbReference type="PROSITE-ProRule" id="PRU10007"/>
    </source>
</evidence>
<proteinExistence type="inferred from homology"/>
<gene>
    <name evidence="9" type="ORF">DM484_28540</name>
</gene>
<dbReference type="EMBL" id="QJPH01000558">
    <property type="protein sequence ID" value="PZN70315.1"/>
    <property type="molecule type" value="Genomic_DNA"/>
</dbReference>
<dbReference type="FunFam" id="3.40.309.10:FF:000003">
    <property type="entry name" value="Aldehyde dehydrogenase"/>
    <property type="match status" value="1"/>
</dbReference>
<dbReference type="PIRSF" id="PIRSF036492">
    <property type="entry name" value="ALDH"/>
    <property type="match status" value="1"/>
</dbReference>
<evidence type="ECO:0000256" key="3">
    <source>
        <dbReference type="ARBA" id="ARBA00023027"/>
    </source>
</evidence>
<evidence type="ECO:0000256" key="2">
    <source>
        <dbReference type="ARBA" id="ARBA00023002"/>
    </source>
</evidence>